<dbReference type="PROSITE" id="PS51367">
    <property type="entry name" value="THAUMATIN_2"/>
    <property type="match status" value="1"/>
</dbReference>
<sequence length="184" mass="19936">MVALTTLQGNTFICELGVVLIISPDSWVAPENSSVNFTVPDDWQLGRIWARRNCDFSDPNPETQCDSGGCPGGIVCEGNFPPPRPPVTYAEFNLSSGANKDRDLYDVTYENGYNLPIVITNNKECHVAGCAVDLSTDCQCSSSKQGSEFIDTHLSLVTQVLLLLLSKAHTTTVGRMLAVSQIAH</sequence>
<protein>
    <recommendedName>
        <fullName evidence="3">Thaumatin-like protein</fullName>
    </recommendedName>
</protein>
<name>A0AAD5YDD3_9APHY</name>
<reference evidence="1" key="1">
    <citation type="submission" date="2022-07" db="EMBL/GenBank/DDBJ databases">
        <title>Genome Sequence of Physisporinus lineatus.</title>
        <authorList>
            <person name="Buettner E."/>
        </authorList>
    </citation>
    <scope>NUCLEOTIDE SEQUENCE</scope>
    <source>
        <strain evidence="1">VT162</strain>
    </source>
</reference>
<dbReference type="SMART" id="SM00205">
    <property type="entry name" value="THN"/>
    <property type="match status" value="1"/>
</dbReference>
<organism evidence="1 2">
    <name type="scientific">Meripilus lineatus</name>
    <dbReference type="NCBI Taxonomy" id="2056292"/>
    <lineage>
        <taxon>Eukaryota</taxon>
        <taxon>Fungi</taxon>
        <taxon>Dikarya</taxon>
        <taxon>Basidiomycota</taxon>
        <taxon>Agaricomycotina</taxon>
        <taxon>Agaricomycetes</taxon>
        <taxon>Polyporales</taxon>
        <taxon>Meripilaceae</taxon>
        <taxon>Meripilus</taxon>
    </lineage>
</organism>
<dbReference type="InterPro" id="IPR037176">
    <property type="entry name" value="Osmotin/thaumatin-like_sf"/>
</dbReference>
<dbReference type="Proteomes" id="UP001212997">
    <property type="component" value="Unassembled WGS sequence"/>
</dbReference>
<proteinExistence type="predicted"/>
<keyword evidence="2" id="KW-1185">Reference proteome</keyword>
<accession>A0AAD5YDD3</accession>
<dbReference type="Pfam" id="PF00314">
    <property type="entry name" value="Thaumatin"/>
    <property type="match status" value="1"/>
</dbReference>
<dbReference type="EMBL" id="JANAWD010000743">
    <property type="protein sequence ID" value="KAJ3476167.1"/>
    <property type="molecule type" value="Genomic_DNA"/>
</dbReference>
<dbReference type="PANTHER" id="PTHR31048">
    <property type="entry name" value="OS03G0233200 PROTEIN"/>
    <property type="match status" value="1"/>
</dbReference>
<dbReference type="InterPro" id="IPR001938">
    <property type="entry name" value="Thaumatin"/>
</dbReference>
<comment type="caution">
    <text evidence="1">The sequence shown here is derived from an EMBL/GenBank/DDBJ whole genome shotgun (WGS) entry which is preliminary data.</text>
</comment>
<dbReference type="AlphaFoldDB" id="A0AAD5YDD3"/>
<dbReference type="Gene3D" id="2.60.110.10">
    <property type="entry name" value="Thaumatin"/>
    <property type="match status" value="1"/>
</dbReference>
<evidence type="ECO:0000313" key="1">
    <source>
        <dbReference type="EMBL" id="KAJ3476167.1"/>
    </source>
</evidence>
<dbReference type="SUPFAM" id="SSF49870">
    <property type="entry name" value="Osmotin, thaumatin-like protein"/>
    <property type="match status" value="1"/>
</dbReference>
<evidence type="ECO:0008006" key="3">
    <source>
        <dbReference type="Google" id="ProtNLM"/>
    </source>
</evidence>
<evidence type="ECO:0000313" key="2">
    <source>
        <dbReference type="Proteomes" id="UP001212997"/>
    </source>
</evidence>
<gene>
    <name evidence="1" type="ORF">NLI96_g11348</name>
</gene>